<evidence type="ECO:0000256" key="1">
    <source>
        <dbReference type="ARBA" id="ARBA00022741"/>
    </source>
</evidence>
<dbReference type="SMART" id="SM00491">
    <property type="entry name" value="HELICc2"/>
    <property type="match status" value="1"/>
</dbReference>
<dbReference type="PANTHER" id="PTHR11472:SF34">
    <property type="entry name" value="REGULATOR OF TELOMERE ELONGATION HELICASE 1"/>
    <property type="match status" value="1"/>
</dbReference>
<evidence type="ECO:0000313" key="9">
    <source>
        <dbReference type="Proteomes" id="UP000275727"/>
    </source>
</evidence>
<gene>
    <name evidence="8" type="ORF">DFR51_1408</name>
    <name evidence="7" type="ORF">SmB9_24790</name>
</gene>
<dbReference type="GO" id="GO:0006139">
    <property type="term" value="P:nucleobase-containing compound metabolic process"/>
    <property type="evidence" value="ECO:0007669"/>
    <property type="project" value="InterPro"/>
</dbReference>
<proteinExistence type="inferred from homology"/>
<reference evidence="7 9" key="1">
    <citation type="submission" date="2018-06" db="EMBL/GenBank/DDBJ databases">
        <title>Complete Genome Sequence of the Microcystin-Degrading Bacterium Sphingosinicella microcystinivorans Strain B-9.</title>
        <authorList>
            <person name="Jin H."/>
            <person name="Nishizawa T."/>
            <person name="Guo Y."/>
            <person name="Nishizawa A."/>
            <person name="Park H."/>
            <person name="Kato H."/>
            <person name="Tsuji K."/>
            <person name="Harada K."/>
        </authorList>
    </citation>
    <scope>NUCLEOTIDE SEQUENCE [LARGE SCALE GENOMIC DNA]</scope>
    <source>
        <strain evidence="7 9">B9</strain>
    </source>
</reference>
<keyword evidence="7" id="KW-0347">Helicase</keyword>
<dbReference type="GO" id="GO:0005524">
    <property type="term" value="F:ATP binding"/>
    <property type="evidence" value="ECO:0007669"/>
    <property type="project" value="UniProtKB-KW"/>
</dbReference>
<dbReference type="EMBL" id="RBWX01000007">
    <property type="protein sequence ID" value="RKS91837.1"/>
    <property type="molecule type" value="Genomic_DNA"/>
</dbReference>
<keyword evidence="1" id="KW-0547">Nucleotide-binding</keyword>
<sequence>MGRKGKVSLAPPGIARRKRGVTTVPLPWPALHIGLDGIWLADGVGVRRLERQAAIRQLADTPTLLINAPLIASKLGYPEASGLDVLELFAFVHPARFAVPTVHGLAAILGLDSAHEGAAEAKLLRTVTEALLALIEGGKWDRAGGAWNTARALSRLKWPWAPAVLAALGEPQGHDRSVFTSLPKWEEGAPPVPVREVIVTGEEAAGRLAQLTGSGAEERPGQRAYAFAAAAAFRPREVRDAPNVVLAEAGTGIGKTLGYLSSASLWAEQSGGTVWLSTYTKALQRQLDQETTRLYPDPRTKAARVVVRKGRENYLCLLNLEDAVQGGFAGRAAIFAQLVQRWAMYSRDGDMVGGDLPGWLSGLFGRNARASLTDRRGECVYAGCPHYRRCFIEHAVRGTADADLVIANHALVMVNAVRGKAEGRGLKRIVFDEGHHLFDAADSAFAMALTGGEAIELRRWIIGPEKRSKGRRRGLAARLGDLVAFDSEGAMLLDDAVHTAAALPADGWLGRVVEGTPEGPIERLLAAVRAQVYARADASETGYGLETEVVALQPALVDAAEVAARALEAIAVPLRKLAQRLEALVEESPDWLDGAGRARVEGALSGLTWRLGLIGAWVQLLARMGGPADPDFVDWLALERIDGREIDVGIRRHWLDPTKPFAEAVLKQAHGAVITSATLRSRITDDAAPDADWRDSEARTGASHLPLPPVRFSADSPFDYARQARVLVVTDVQRGNVPALAGAYRALISASRGGALGLFTAISRLKAVHARIEESLAREGLPLFAQHIDPIDAGTLVDMFRADPAASLLGTDALRDGVDVPGDSLRLVVLEGVPWPRPTVLHAARRAAFGGKTYDDLVASGRMAQAFGRLIRRASDQGTFVLLGAAVPSRLCQAFPEGVEVERVPLDEAVRIVREMSSPTRNLPMTPGATSGISAAT</sequence>
<accession>A0AAD1D6L2</accession>
<dbReference type="PANTHER" id="PTHR11472">
    <property type="entry name" value="DNA REPAIR DEAD HELICASE RAD3/XP-D SUBFAMILY MEMBER"/>
    <property type="match status" value="1"/>
</dbReference>
<dbReference type="InterPro" id="IPR027417">
    <property type="entry name" value="P-loop_NTPase"/>
</dbReference>
<evidence type="ECO:0000313" key="7">
    <source>
        <dbReference type="EMBL" id="BBE34821.1"/>
    </source>
</evidence>
<evidence type="ECO:0000256" key="2">
    <source>
        <dbReference type="ARBA" id="ARBA00022801"/>
    </source>
</evidence>
<dbReference type="GO" id="GO:0003676">
    <property type="term" value="F:nucleic acid binding"/>
    <property type="evidence" value="ECO:0007669"/>
    <property type="project" value="InterPro"/>
</dbReference>
<evidence type="ECO:0000256" key="5">
    <source>
        <dbReference type="SAM" id="MobiDB-lite"/>
    </source>
</evidence>
<dbReference type="Pfam" id="PF13307">
    <property type="entry name" value="Helicase_C_2"/>
    <property type="match status" value="1"/>
</dbReference>
<keyword evidence="2" id="KW-0378">Hydrolase</keyword>
<protein>
    <submittedName>
        <fullName evidence="7 8">DNA helicase</fullName>
    </submittedName>
</protein>
<dbReference type="EMBL" id="AP018711">
    <property type="protein sequence ID" value="BBE34821.1"/>
    <property type="molecule type" value="Genomic_DNA"/>
</dbReference>
<dbReference type="Gene3D" id="3.40.50.300">
    <property type="entry name" value="P-loop containing nucleotide triphosphate hydrolases"/>
    <property type="match status" value="2"/>
</dbReference>
<reference evidence="8 10" key="2">
    <citation type="submission" date="2018-10" db="EMBL/GenBank/DDBJ databases">
        <title>Genomic Encyclopedia of Type Strains, Phase IV (KMG-IV): sequencing the most valuable type-strain genomes for metagenomic binning, comparative biology and taxonomic classification.</title>
        <authorList>
            <person name="Goeker M."/>
        </authorList>
    </citation>
    <scope>NUCLEOTIDE SEQUENCE [LARGE SCALE GENOMIC DNA]</scope>
    <source>
        <strain evidence="8 10">DSM 19791</strain>
    </source>
</reference>
<keyword evidence="10" id="KW-1185">Reference proteome</keyword>
<keyword evidence="3" id="KW-0067">ATP-binding</keyword>
<evidence type="ECO:0000313" key="10">
    <source>
        <dbReference type="Proteomes" id="UP000276029"/>
    </source>
</evidence>
<feature type="domain" description="Helicase ATP-binding" evidence="6">
    <location>
        <begin position="208"/>
        <end position="482"/>
    </location>
</feature>
<evidence type="ECO:0000256" key="4">
    <source>
        <dbReference type="ARBA" id="ARBA00038058"/>
    </source>
</evidence>
<dbReference type="Proteomes" id="UP000275727">
    <property type="component" value="Chromosome"/>
</dbReference>
<dbReference type="SUPFAM" id="SSF52540">
    <property type="entry name" value="P-loop containing nucleoside triphosphate hydrolases"/>
    <property type="match status" value="1"/>
</dbReference>
<dbReference type="InterPro" id="IPR045028">
    <property type="entry name" value="DinG/Rad3-like"/>
</dbReference>
<evidence type="ECO:0000313" key="8">
    <source>
        <dbReference type="EMBL" id="RKS91837.1"/>
    </source>
</evidence>
<evidence type="ECO:0000256" key="3">
    <source>
        <dbReference type="ARBA" id="ARBA00022840"/>
    </source>
</evidence>
<dbReference type="PROSITE" id="PS51193">
    <property type="entry name" value="HELICASE_ATP_BIND_2"/>
    <property type="match status" value="1"/>
</dbReference>
<dbReference type="GO" id="GO:0003678">
    <property type="term" value="F:DNA helicase activity"/>
    <property type="evidence" value="ECO:0007669"/>
    <property type="project" value="TreeGrafter"/>
</dbReference>
<dbReference type="Proteomes" id="UP000276029">
    <property type="component" value="Unassembled WGS sequence"/>
</dbReference>
<organism evidence="7 9">
    <name type="scientific">Sphingosinicella microcystinivorans</name>
    <dbReference type="NCBI Taxonomy" id="335406"/>
    <lineage>
        <taxon>Bacteria</taxon>
        <taxon>Pseudomonadati</taxon>
        <taxon>Pseudomonadota</taxon>
        <taxon>Alphaproteobacteria</taxon>
        <taxon>Sphingomonadales</taxon>
        <taxon>Sphingosinicellaceae</taxon>
        <taxon>Sphingosinicella</taxon>
    </lineage>
</organism>
<feature type="region of interest" description="Disordered" evidence="5">
    <location>
        <begin position="917"/>
        <end position="937"/>
    </location>
</feature>
<dbReference type="GO" id="GO:0016818">
    <property type="term" value="F:hydrolase activity, acting on acid anhydrides, in phosphorus-containing anhydrides"/>
    <property type="evidence" value="ECO:0007669"/>
    <property type="project" value="InterPro"/>
</dbReference>
<evidence type="ECO:0000259" key="6">
    <source>
        <dbReference type="PROSITE" id="PS51193"/>
    </source>
</evidence>
<dbReference type="InterPro" id="IPR014013">
    <property type="entry name" value="Helic_SF1/SF2_ATP-bd_DinG/Rad3"/>
</dbReference>
<dbReference type="InterPro" id="IPR006555">
    <property type="entry name" value="ATP-dep_Helicase_C"/>
</dbReference>
<dbReference type="AlphaFoldDB" id="A0AAD1D6L2"/>
<dbReference type="KEGG" id="smic:SmB9_24790"/>
<comment type="similarity">
    <text evidence="4">Belongs to the helicase family. DinG subfamily.</text>
</comment>
<name>A0AAD1D6L2_SPHMI</name>